<gene>
    <name evidence="1" type="ORF">GCM10023235_64940</name>
</gene>
<dbReference type="InterPro" id="IPR011989">
    <property type="entry name" value="ARM-like"/>
</dbReference>
<sequence>MRTNQALIGALTSDDPDRAGRALTRLARHPRELAALDDRIRRVHRWDARAFPQLTAAETAVRGGRADRAALALAASHANGWVRELAVRQIIASPDPELTPWLVLRTADWVEPVRDLARTGLLRLLDRAPATYGPAAAPTALLLTARNRGSFPRRQLVAALAEPPGRNEPDLLALLLASPVAAVRQFALREGGRRLGPRDLLALAEHGADPGLRAAAAESTAKAAVWSGQPDPLRRLARSPHGYVRAAALTGLARLGHLDDVTRHLDDPDALVRARARDAARRSGAEPLGFYRARVAELAAAGEALRPASAPDGSGAVTGAVTDSARGGARDIWDMTDVPGAAGASARAGGAVAGGGGGGPAVLAVIDGLAETGGRGDIPLLTGLLAHPADAVRARALRGLRQLAGTEAPVAPVLPLLRDRSPRVVRAAADLLRPLAAGLPDGYARALLDDEDRAVVRRAGYHLLHEPDPVARLLVQLRVAADPDPRLAARAAADAVGLVRRAAASCRLRPDPATRAELLALAAALTDRLGPDHLDLLHRATADHA</sequence>
<dbReference type="Proteomes" id="UP001501752">
    <property type="component" value="Unassembled WGS sequence"/>
</dbReference>
<protein>
    <recommendedName>
        <fullName evidence="3">PBS lyase</fullName>
    </recommendedName>
</protein>
<comment type="caution">
    <text evidence="1">The sequence shown here is derived from an EMBL/GenBank/DDBJ whole genome shotgun (WGS) entry which is preliminary data.</text>
</comment>
<name>A0ABP9EFF6_9ACTN</name>
<keyword evidence="2" id="KW-1185">Reference proteome</keyword>
<proteinExistence type="predicted"/>
<evidence type="ECO:0000313" key="2">
    <source>
        <dbReference type="Proteomes" id="UP001501752"/>
    </source>
</evidence>
<accession>A0ABP9EFF6</accession>
<dbReference type="RefSeq" id="WP_345700463.1">
    <property type="nucleotide sequence ID" value="NZ_BAABIS010000001.1"/>
</dbReference>
<reference evidence="2" key="1">
    <citation type="journal article" date="2019" name="Int. J. Syst. Evol. Microbiol.">
        <title>The Global Catalogue of Microorganisms (GCM) 10K type strain sequencing project: providing services to taxonomists for standard genome sequencing and annotation.</title>
        <authorList>
            <consortium name="The Broad Institute Genomics Platform"/>
            <consortium name="The Broad Institute Genome Sequencing Center for Infectious Disease"/>
            <person name="Wu L."/>
            <person name="Ma J."/>
        </authorList>
    </citation>
    <scope>NUCLEOTIDE SEQUENCE [LARGE SCALE GENOMIC DNA]</scope>
    <source>
        <strain evidence="2">JCM 13006</strain>
    </source>
</reference>
<dbReference type="Gene3D" id="1.25.10.10">
    <property type="entry name" value="Leucine-rich Repeat Variant"/>
    <property type="match status" value="2"/>
</dbReference>
<evidence type="ECO:0008006" key="3">
    <source>
        <dbReference type="Google" id="ProtNLM"/>
    </source>
</evidence>
<dbReference type="SUPFAM" id="SSF48371">
    <property type="entry name" value="ARM repeat"/>
    <property type="match status" value="1"/>
</dbReference>
<organism evidence="1 2">
    <name type="scientific">Kitasatospora terrestris</name>
    <dbReference type="NCBI Taxonomy" id="258051"/>
    <lineage>
        <taxon>Bacteria</taxon>
        <taxon>Bacillati</taxon>
        <taxon>Actinomycetota</taxon>
        <taxon>Actinomycetes</taxon>
        <taxon>Kitasatosporales</taxon>
        <taxon>Streptomycetaceae</taxon>
        <taxon>Kitasatospora</taxon>
    </lineage>
</organism>
<evidence type="ECO:0000313" key="1">
    <source>
        <dbReference type="EMBL" id="GAA4876330.1"/>
    </source>
</evidence>
<dbReference type="EMBL" id="BAABIS010000001">
    <property type="protein sequence ID" value="GAA4876330.1"/>
    <property type="molecule type" value="Genomic_DNA"/>
</dbReference>
<dbReference type="InterPro" id="IPR016024">
    <property type="entry name" value="ARM-type_fold"/>
</dbReference>